<keyword evidence="5" id="KW-1185">Reference proteome</keyword>
<dbReference type="AlphaFoldDB" id="L8J3P5"/>
<dbReference type="EMBL" id="AMZO01000042">
    <property type="protein sequence ID" value="ELR63371.1"/>
    <property type="molecule type" value="Genomic_DNA"/>
</dbReference>
<feature type="region of interest" description="Disordered" evidence="1">
    <location>
        <begin position="92"/>
        <end position="132"/>
    </location>
</feature>
<feature type="domain" description="Opacity-associated protein A-like N-terminal" evidence="3">
    <location>
        <begin position="43"/>
        <end position="69"/>
    </location>
</feature>
<gene>
    <name evidence="4" type="ORF">C942_03812</name>
</gene>
<dbReference type="Pfam" id="PF04225">
    <property type="entry name" value="LysM_OapA"/>
    <property type="match status" value="1"/>
</dbReference>
<protein>
    <submittedName>
        <fullName evidence="4">Putative cell envelope opacity-associated protein A</fullName>
    </submittedName>
</protein>
<dbReference type="Proteomes" id="UP000011134">
    <property type="component" value="Unassembled WGS sequence"/>
</dbReference>
<dbReference type="Pfam" id="PF08525">
    <property type="entry name" value="OapA_N"/>
    <property type="match status" value="1"/>
</dbReference>
<organism evidence="4 5">
    <name type="scientific">Photobacterium marinum</name>
    <dbReference type="NCBI Taxonomy" id="1056511"/>
    <lineage>
        <taxon>Bacteria</taxon>
        <taxon>Pseudomonadati</taxon>
        <taxon>Pseudomonadota</taxon>
        <taxon>Gammaproteobacteria</taxon>
        <taxon>Vibrionales</taxon>
        <taxon>Vibrionaceae</taxon>
        <taxon>Photobacterium</taxon>
    </lineage>
</organism>
<dbReference type="InterPro" id="IPR013731">
    <property type="entry name" value="OapA_N"/>
</dbReference>
<evidence type="ECO:0000313" key="5">
    <source>
        <dbReference type="Proteomes" id="UP000011134"/>
    </source>
</evidence>
<name>L8J3P5_9GAMM</name>
<comment type="caution">
    <text evidence="4">The sequence shown here is derived from an EMBL/GenBank/DDBJ whole genome shotgun (WGS) entry which is preliminary data.</text>
</comment>
<accession>L8J3P5</accession>
<proteinExistence type="predicted"/>
<dbReference type="GO" id="GO:0042834">
    <property type="term" value="F:peptidoglycan binding"/>
    <property type="evidence" value="ECO:0007669"/>
    <property type="project" value="InterPro"/>
</dbReference>
<dbReference type="PATRIC" id="fig|1056511.3.peg.4626"/>
<sequence>MGQAKRRSKKKSEFKLPDLSLNKANLDVYKEKLQARLAPLKARWQALPKLHRRALAVLVPVVAVLLLLPVSEAPEPVSSGEPQRREISLNLGENEPTKIPVGERAEPLSPKRPVARTEPVSPEPQPVSPASRESVELQWQQYQVKQGETLANIFRDKSLPLSDLYAVAAIEGKDKPLSRIKAGQWLRYKQTADGSLDALQIESRSGDPVLFFRRSDGSFARGK</sequence>
<evidence type="ECO:0000313" key="4">
    <source>
        <dbReference type="EMBL" id="ELR63371.1"/>
    </source>
</evidence>
<dbReference type="RefSeq" id="WP_007470774.1">
    <property type="nucleotide sequence ID" value="NZ_AMZO01000042.1"/>
</dbReference>
<evidence type="ECO:0000259" key="2">
    <source>
        <dbReference type="Pfam" id="PF04225"/>
    </source>
</evidence>
<evidence type="ECO:0000259" key="3">
    <source>
        <dbReference type="Pfam" id="PF08525"/>
    </source>
</evidence>
<dbReference type="InterPro" id="IPR007340">
    <property type="entry name" value="LysM_Opacity-associatedA"/>
</dbReference>
<dbReference type="OrthoDB" id="6398769at2"/>
<feature type="domain" description="Opacity-associated protein A LysM-like" evidence="2">
    <location>
        <begin position="138"/>
        <end position="223"/>
    </location>
</feature>
<dbReference type="Gene3D" id="3.10.450.350">
    <property type="match status" value="1"/>
</dbReference>
<reference evidence="4 5" key="1">
    <citation type="submission" date="2012-12" db="EMBL/GenBank/DDBJ databases">
        <title>Genome Assembly of Photobacterium sp. AK15.</title>
        <authorList>
            <person name="Khatri I."/>
            <person name="Vaidya B."/>
            <person name="Srinivas T.N.R."/>
            <person name="Subramanian S."/>
            <person name="Pinnaka A."/>
        </authorList>
    </citation>
    <scope>NUCLEOTIDE SEQUENCE [LARGE SCALE GENOMIC DNA]</scope>
    <source>
        <strain evidence="4 5">AK15</strain>
    </source>
</reference>
<evidence type="ECO:0000256" key="1">
    <source>
        <dbReference type="SAM" id="MobiDB-lite"/>
    </source>
</evidence>